<dbReference type="EMBL" id="CP003053">
    <property type="protein sequence ID" value="AFM19944.1"/>
    <property type="molecule type" value="Genomic_DNA"/>
</dbReference>
<accession>I4BRN7</accession>
<dbReference type="eggNOG" id="COG3217">
    <property type="taxonomic scope" value="Bacteria"/>
</dbReference>
<name>I4BRN7_MYCCN</name>
<dbReference type="RefSeq" id="WP_014818409.1">
    <property type="nucleotide sequence ID" value="NC_018027.1"/>
</dbReference>
<dbReference type="AlphaFoldDB" id="I4BRN7"/>
<dbReference type="HOGENOM" id="CLU_028286_4_0_11"/>
<dbReference type="GO" id="GO:0003824">
    <property type="term" value="F:catalytic activity"/>
    <property type="evidence" value="ECO:0007669"/>
    <property type="project" value="InterPro"/>
</dbReference>
<dbReference type="PROSITE" id="PS51340">
    <property type="entry name" value="MOSC"/>
    <property type="match status" value="1"/>
</dbReference>
<evidence type="ECO:0000313" key="3">
    <source>
        <dbReference type="Proteomes" id="UP000006057"/>
    </source>
</evidence>
<dbReference type="SUPFAM" id="SSF50800">
    <property type="entry name" value="PK beta-barrel domain-like"/>
    <property type="match status" value="1"/>
</dbReference>
<dbReference type="PATRIC" id="fig|710421.3.peg.5245"/>
<gene>
    <name evidence="2" type="ordered locus">Mycch_5259</name>
</gene>
<dbReference type="KEGG" id="mcb:Mycch_5259"/>
<dbReference type="Proteomes" id="UP000006057">
    <property type="component" value="Chromosome"/>
</dbReference>
<protein>
    <submittedName>
        <fullName evidence="2">Putative Fe-S protein</fullName>
    </submittedName>
</protein>
<sequence length="278" mass="29024">MTTIAEATGRVAALRRYPVKSMLGEQRAALELSPLGVAGDRRYAFIDDETGRVATAKNPRLWRRLLQCSATTGPDGVVIALPDGRAVPVGAADAPVSNLVGRSVHVADERAAGAVVERSDPVDVLAHGVDADIEAALLEIAQGTPGGGFVDHSPVHLITTATLDAVGLDRAEAVRYRPNIVIETPAGCPPFVENDWVGATIRLGEAELRGTLPTPRCSVPTLEHGSMPRSPQAVRYGLEHNRVEAGEFGVLPCAGLYAEVVAGGTVREGDAVHLSAGA</sequence>
<dbReference type="Pfam" id="PF03473">
    <property type="entry name" value="MOSC"/>
    <property type="match status" value="1"/>
</dbReference>
<reference evidence="2 3" key="1">
    <citation type="submission" date="2012-06" db="EMBL/GenBank/DDBJ databases">
        <title>Complete sequence of chromosome of Mycobacterium chubuense NBB4.</title>
        <authorList>
            <consortium name="US DOE Joint Genome Institute"/>
            <person name="Lucas S."/>
            <person name="Han J."/>
            <person name="Lapidus A."/>
            <person name="Cheng J.-F."/>
            <person name="Goodwin L."/>
            <person name="Pitluck S."/>
            <person name="Peters L."/>
            <person name="Mikhailova N."/>
            <person name="Teshima H."/>
            <person name="Detter J.C."/>
            <person name="Han C."/>
            <person name="Tapia R."/>
            <person name="Land M."/>
            <person name="Hauser L."/>
            <person name="Kyrpides N."/>
            <person name="Ivanova N."/>
            <person name="Pagani I."/>
            <person name="Mattes T."/>
            <person name="Holmes A."/>
            <person name="Rutledge P."/>
            <person name="Paulsen I."/>
            <person name="Coleman N."/>
            <person name="Woyke T."/>
        </authorList>
    </citation>
    <scope>NUCLEOTIDE SEQUENCE [LARGE SCALE GENOMIC DNA]</scope>
    <source>
        <strain evidence="2 3">NBB4</strain>
    </source>
</reference>
<dbReference type="SUPFAM" id="SSF141673">
    <property type="entry name" value="MOSC N-terminal domain-like"/>
    <property type="match status" value="1"/>
</dbReference>
<dbReference type="OrthoDB" id="9793178at2"/>
<dbReference type="GO" id="GO:0030151">
    <property type="term" value="F:molybdenum ion binding"/>
    <property type="evidence" value="ECO:0007669"/>
    <property type="project" value="InterPro"/>
</dbReference>
<feature type="domain" description="MOSC" evidence="1">
    <location>
        <begin position="131"/>
        <end position="275"/>
    </location>
</feature>
<proteinExistence type="predicted"/>
<dbReference type="STRING" id="710421.Mycch_5259"/>
<dbReference type="Gene3D" id="2.40.33.20">
    <property type="entry name" value="PK beta-barrel domain-like"/>
    <property type="match status" value="1"/>
</dbReference>
<dbReference type="Pfam" id="PF03476">
    <property type="entry name" value="MOSC_N"/>
    <property type="match status" value="1"/>
</dbReference>
<organism evidence="2 3">
    <name type="scientific">Mycolicibacterium chubuense (strain NBB4)</name>
    <name type="common">Mycobacterium chubuense</name>
    <dbReference type="NCBI Taxonomy" id="710421"/>
    <lineage>
        <taxon>Bacteria</taxon>
        <taxon>Bacillati</taxon>
        <taxon>Actinomycetota</taxon>
        <taxon>Actinomycetes</taxon>
        <taxon>Mycobacteriales</taxon>
        <taxon>Mycobacteriaceae</taxon>
        <taxon>Mycolicibacterium</taxon>
    </lineage>
</organism>
<keyword evidence="3" id="KW-1185">Reference proteome</keyword>
<dbReference type="GO" id="GO:0030170">
    <property type="term" value="F:pyridoxal phosphate binding"/>
    <property type="evidence" value="ECO:0007669"/>
    <property type="project" value="InterPro"/>
</dbReference>
<dbReference type="InterPro" id="IPR011037">
    <property type="entry name" value="Pyrv_Knase-like_insert_dom_sf"/>
</dbReference>
<dbReference type="InterPro" id="IPR005303">
    <property type="entry name" value="MOCOS_middle"/>
</dbReference>
<evidence type="ECO:0000313" key="2">
    <source>
        <dbReference type="EMBL" id="AFM19944.1"/>
    </source>
</evidence>
<evidence type="ECO:0000259" key="1">
    <source>
        <dbReference type="PROSITE" id="PS51340"/>
    </source>
</evidence>
<dbReference type="InterPro" id="IPR005302">
    <property type="entry name" value="MoCF_Sase_C"/>
</dbReference>